<organism evidence="1 2">
    <name type="scientific">Candidatus Pseudobacter hemicellulosilyticus</name>
    <dbReference type="NCBI Taxonomy" id="3121375"/>
    <lineage>
        <taxon>Bacteria</taxon>
        <taxon>Pseudomonadati</taxon>
        <taxon>Bacteroidota</taxon>
        <taxon>Chitinophagia</taxon>
        <taxon>Chitinophagales</taxon>
        <taxon>Chitinophagaceae</taxon>
        <taxon>Pseudobacter</taxon>
    </lineage>
</organism>
<keyword evidence="1" id="KW-0808">Transferase</keyword>
<dbReference type="AlphaFoldDB" id="A0AAJ5WL90"/>
<dbReference type="InterPro" id="IPR029063">
    <property type="entry name" value="SAM-dependent_MTases_sf"/>
</dbReference>
<dbReference type="Pfam" id="PF13489">
    <property type="entry name" value="Methyltransf_23"/>
    <property type="match status" value="1"/>
</dbReference>
<dbReference type="Gene3D" id="3.40.50.150">
    <property type="entry name" value="Vaccinia Virus protein VP39"/>
    <property type="match status" value="1"/>
</dbReference>
<sequence length="263" mass="30833">MFEFHMDRKRYFDIQEKNAEQYVIPFIAARFPLQPGMRVLEIGCGEAGVLKAFLKLGCTCVGVELDATRIVNAEKWLAEEKQAGRISFVTKDIYKVDIESELGGHFDIILLKDVIEHIHDQPRLIGWMKQFLRPNGVIFFGFPPWQMPFGGHQQICRNKWLSRLPWYHLLPRSLYGAILKKNGENVEEMMEIRDTGISIERFERICKEQGYAIANKAHYLINPIYEYKFGWKPRKQLGIVKAIPWFRNFLTTCVYYLITPKQI</sequence>
<accession>A0AAJ5WL90</accession>
<reference evidence="1" key="1">
    <citation type="submission" date="2023-03" db="EMBL/GenBank/DDBJ databases">
        <title>Andean soil-derived lignocellulolytic bacterial consortium as a source of novel taxa and putative plastic-active enzymes.</title>
        <authorList>
            <person name="Diaz-Garcia L."/>
            <person name="Chuvochina M."/>
            <person name="Feuerriegel G."/>
            <person name="Bunk B."/>
            <person name="Sproer C."/>
            <person name="Streit W.R."/>
            <person name="Rodriguez L.M."/>
            <person name="Overmann J."/>
            <person name="Jimenez D.J."/>
        </authorList>
    </citation>
    <scope>NUCLEOTIDE SEQUENCE</scope>
    <source>
        <strain evidence="1">MAG 7</strain>
    </source>
</reference>
<dbReference type="PANTHER" id="PTHR43861">
    <property type="entry name" value="TRANS-ACONITATE 2-METHYLTRANSFERASE-RELATED"/>
    <property type="match status" value="1"/>
</dbReference>
<dbReference type="Proteomes" id="UP001220610">
    <property type="component" value="Chromosome"/>
</dbReference>
<name>A0AAJ5WL90_9BACT</name>
<protein>
    <submittedName>
        <fullName evidence="1">Class I SAM-dependent methyltransferase</fullName>
    </submittedName>
</protein>
<dbReference type="GO" id="GO:0032259">
    <property type="term" value="P:methylation"/>
    <property type="evidence" value="ECO:0007669"/>
    <property type="project" value="UniProtKB-KW"/>
</dbReference>
<dbReference type="EMBL" id="CP119311">
    <property type="protein sequence ID" value="WEK33971.1"/>
    <property type="molecule type" value="Genomic_DNA"/>
</dbReference>
<dbReference type="GO" id="GO:0008168">
    <property type="term" value="F:methyltransferase activity"/>
    <property type="evidence" value="ECO:0007669"/>
    <property type="project" value="UniProtKB-KW"/>
</dbReference>
<dbReference type="CDD" id="cd02440">
    <property type="entry name" value="AdoMet_MTases"/>
    <property type="match status" value="1"/>
</dbReference>
<dbReference type="SUPFAM" id="SSF53335">
    <property type="entry name" value="S-adenosyl-L-methionine-dependent methyltransferases"/>
    <property type="match status" value="1"/>
</dbReference>
<evidence type="ECO:0000313" key="1">
    <source>
        <dbReference type="EMBL" id="WEK33971.1"/>
    </source>
</evidence>
<gene>
    <name evidence="1" type="ORF">P0Y53_15900</name>
</gene>
<keyword evidence="1" id="KW-0489">Methyltransferase</keyword>
<evidence type="ECO:0000313" key="2">
    <source>
        <dbReference type="Proteomes" id="UP001220610"/>
    </source>
</evidence>
<proteinExistence type="predicted"/>